<evidence type="ECO:0000313" key="8">
    <source>
        <dbReference type="EMBL" id="VAW31929.1"/>
    </source>
</evidence>
<evidence type="ECO:0000256" key="1">
    <source>
        <dbReference type="ARBA" id="ARBA00010641"/>
    </source>
</evidence>
<dbReference type="InterPro" id="IPR036388">
    <property type="entry name" value="WH-like_DNA-bd_sf"/>
</dbReference>
<dbReference type="InterPro" id="IPR013324">
    <property type="entry name" value="RNA_pol_sigma_r3/r4-like"/>
</dbReference>
<evidence type="ECO:0008006" key="9">
    <source>
        <dbReference type="Google" id="ProtNLM"/>
    </source>
</evidence>
<dbReference type="PANTHER" id="PTHR43133:SF51">
    <property type="entry name" value="RNA POLYMERASE SIGMA FACTOR"/>
    <property type="match status" value="1"/>
</dbReference>
<dbReference type="Gene3D" id="1.10.10.10">
    <property type="entry name" value="Winged helix-like DNA-binding domain superfamily/Winged helix DNA-binding domain"/>
    <property type="match status" value="1"/>
</dbReference>
<proteinExistence type="inferred from homology"/>
<evidence type="ECO:0000256" key="3">
    <source>
        <dbReference type="ARBA" id="ARBA00023082"/>
    </source>
</evidence>
<evidence type="ECO:0000256" key="5">
    <source>
        <dbReference type="ARBA" id="ARBA00023163"/>
    </source>
</evidence>
<dbReference type="InterPro" id="IPR007627">
    <property type="entry name" value="RNA_pol_sigma70_r2"/>
</dbReference>
<name>A0A3B0V4Y6_9ZZZZ</name>
<dbReference type="PANTHER" id="PTHR43133">
    <property type="entry name" value="RNA POLYMERASE ECF-TYPE SIGMA FACTO"/>
    <property type="match status" value="1"/>
</dbReference>
<keyword evidence="2" id="KW-0805">Transcription regulation</keyword>
<dbReference type="AlphaFoldDB" id="A0A3B0V4Y6"/>
<sequence length="185" mass="22046">MHLDNLVHRCQQGELAAFSELFRQQETAVYRLALTILQNEQDAEDAVQDVFLRVFEQINRFQQQSTFKTWLTAIIVNSCRDKLRRRKVRRALSLDWLRGYASHHNVPDEVDQRQQSQQLWSLINTHLDDKHRLPLILHYHQRLSCAEVADILDIRLSTVYSRLNTARQRLREHLQEDAQPILEKR</sequence>
<keyword evidence="5" id="KW-0804">Transcription</keyword>
<dbReference type="InterPro" id="IPR014284">
    <property type="entry name" value="RNA_pol_sigma-70_dom"/>
</dbReference>
<evidence type="ECO:0000259" key="6">
    <source>
        <dbReference type="Pfam" id="PF04542"/>
    </source>
</evidence>
<keyword evidence="4" id="KW-0238">DNA-binding</keyword>
<dbReference type="GO" id="GO:0006352">
    <property type="term" value="P:DNA-templated transcription initiation"/>
    <property type="evidence" value="ECO:0007669"/>
    <property type="project" value="InterPro"/>
</dbReference>
<evidence type="ECO:0000256" key="4">
    <source>
        <dbReference type="ARBA" id="ARBA00023125"/>
    </source>
</evidence>
<comment type="similarity">
    <text evidence="1">Belongs to the sigma-70 factor family. ECF subfamily.</text>
</comment>
<dbReference type="InterPro" id="IPR013325">
    <property type="entry name" value="RNA_pol_sigma_r2"/>
</dbReference>
<dbReference type="GO" id="GO:0016987">
    <property type="term" value="F:sigma factor activity"/>
    <property type="evidence" value="ECO:0007669"/>
    <property type="project" value="UniProtKB-KW"/>
</dbReference>
<dbReference type="GO" id="GO:0003677">
    <property type="term" value="F:DNA binding"/>
    <property type="evidence" value="ECO:0007669"/>
    <property type="project" value="UniProtKB-KW"/>
</dbReference>
<keyword evidence="3" id="KW-0731">Sigma factor</keyword>
<dbReference type="Pfam" id="PF04542">
    <property type="entry name" value="Sigma70_r2"/>
    <property type="match status" value="1"/>
</dbReference>
<gene>
    <name evidence="8" type="ORF">MNBD_CHLOROFLEXI01-3656</name>
</gene>
<accession>A0A3B0V4Y6</accession>
<protein>
    <recommendedName>
        <fullName evidence="9">RNA polymerase ECF-type sigma factor</fullName>
    </recommendedName>
</protein>
<dbReference type="SUPFAM" id="SSF88946">
    <property type="entry name" value="Sigma2 domain of RNA polymerase sigma factors"/>
    <property type="match status" value="1"/>
</dbReference>
<dbReference type="Gene3D" id="1.10.1740.10">
    <property type="match status" value="1"/>
</dbReference>
<dbReference type="SUPFAM" id="SSF88659">
    <property type="entry name" value="Sigma3 and sigma4 domains of RNA polymerase sigma factors"/>
    <property type="match status" value="1"/>
</dbReference>
<feature type="domain" description="RNA polymerase sigma-70 region 2" evidence="6">
    <location>
        <begin position="21"/>
        <end position="87"/>
    </location>
</feature>
<feature type="domain" description="RNA polymerase sigma-70 region 4" evidence="7">
    <location>
        <begin position="126"/>
        <end position="172"/>
    </location>
</feature>
<dbReference type="NCBIfam" id="TIGR02937">
    <property type="entry name" value="sigma70-ECF"/>
    <property type="match status" value="1"/>
</dbReference>
<evidence type="ECO:0000256" key="2">
    <source>
        <dbReference type="ARBA" id="ARBA00023015"/>
    </source>
</evidence>
<dbReference type="Pfam" id="PF04545">
    <property type="entry name" value="Sigma70_r4"/>
    <property type="match status" value="1"/>
</dbReference>
<dbReference type="InterPro" id="IPR039425">
    <property type="entry name" value="RNA_pol_sigma-70-like"/>
</dbReference>
<evidence type="ECO:0000259" key="7">
    <source>
        <dbReference type="Pfam" id="PF04545"/>
    </source>
</evidence>
<organism evidence="8">
    <name type="scientific">hydrothermal vent metagenome</name>
    <dbReference type="NCBI Taxonomy" id="652676"/>
    <lineage>
        <taxon>unclassified sequences</taxon>
        <taxon>metagenomes</taxon>
        <taxon>ecological metagenomes</taxon>
    </lineage>
</organism>
<dbReference type="InterPro" id="IPR007630">
    <property type="entry name" value="RNA_pol_sigma70_r4"/>
</dbReference>
<dbReference type="EMBL" id="UOEU01000303">
    <property type="protein sequence ID" value="VAW31929.1"/>
    <property type="molecule type" value="Genomic_DNA"/>
</dbReference>
<reference evidence="8" key="1">
    <citation type="submission" date="2018-06" db="EMBL/GenBank/DDBJ databases">
        <authorList>
            <person name="Zhirakovskaya E."/>
        </authorList>
    </citation>
    <scope>NUCLEOTIDE SEQUENCE</scope>
</reference>